<evidence type="ECO:0000313" key="2">
    <source>
        <dbReference type="EMBL" id="KAA6451326.1"/>
    </source>
</evidence>
<dbReference type="Proteomes" id="UP000324326">
    <property type="component" value="Unassembled WGS sequence"/>
</dbReference>
<protein>
    <submittedName>
        <fullName evidence="2">Uncharacterized protein</fullName>
    </submittedName>
</protein>
<feature type="transmembrane region" description="Helical" evidence="1">
    <location>
        <begin position="20"/>
        <end position="38"/>
    </location>
</feature>
<dbReference type="EMBL" id="QSND01000002">
    <property type="protein sequence ID" value="KAA6451326.1"/>
    <property type="molecule type" value="Genomic_DNA"/>
</dbReference>
<feature type="transmembrane region" description="Helical" evidence="1">
    <location>
        <begin position="44"/>
        <end position="66"/>
    </location>
</feature>
<reference evidence="2 3" key="1">
    <citation type="submission" date="2018-08" db="EMBL/GenBank/DDBJ databases">
        <title>Bacillus phenotypic plasticity.</title>
        <authorList>
            <person name="Hurtado E."/>
        </authorList>
    </citation>
    <scope>NUCLEOTIDE SEQUENCE [LARGE SCALE GENOMIC DNA]</scope>
    <source>
        <strain evidence="2 3">427</strain>
    </source>
</reference>
<keyword evidence="1" id="KW-0812">Transmembrane</keyword>
<keyword evidence="1" id="KW-0472">Membrane</keyword>
<organism evidence="2 3">
    <name type="scientific">Bacillus swezeyi</name>
    <dbReference type="NCBI Taxonomy" id="1925020"/>
    <lineage>
        <taxon>Bacteria</taxon>
        <taxon>Bacillati</taxon>
        <taxon>Bacillota</taxon>
        <taxon>Bacilli</taxon>
        <taxon>Bacillales</taxon>
        <taxon>Bacillaceae</taxon>
        <taxon>Bacillus</taxon>
    </lineage>
</organism>
<comment type="caution">
    <text evidence="2">The sequence shown here is derived from an EMBL/GenBank/DDBJ whole genome shotgun (WGS) entry which is preliminary data.</text>
</comment>
<sequence>MLRMISIKKGASFFRNPDNAGIVFLFYTLFGLFIAPLANQKGSVLWWCGVVLVIMTMIPLFLRCLFPENQQMEEKKAD</sequence>
<proteinExistence type="predicted"/>
<name>A0A5M8RVZ5_9BACI</name>
<keyword evidence="1" id="KW-1133">Transmembrane helix</keyword>
<gene>
    <name evidence="2" type="ORF">DX927_11155</name>
</gene>
<evidence type="ECO:0000313" key="3">
    <source>
        <dbReference type="Proteomes" id="UP000324326"/>
    </source>
</evidence>
<dbReference type="RefSeq" id="WP_148957217.1">
    <property type="nucleotide sequence ID" value="NZ_QSND01000002.1"/>
</dbReference>
<accession>A0A5M8RVZ5</accession>
<evidence type="ECO:0000256" key="1">
    <source>
        <dbReference type="SAM" id="Phobius"/>
    </source>
</evidence>
<dbReference type="AlphaFoldDB" id="A0A5M8RVZ5"/>